<dbReference type="EMBL" id="CP081303">
    <property type="protein sequence ID" value="QZE15746.1"/>
    <property type="molecule type" value="Genomic_DNA"/>
</dbReference>
<keyword evidence="1" id="KW-0547">Nucleotide-binding</keyword>
<proteinExistence type="predicted"/>
<dbReference type="Proteomes" id="UP000826212">
    <property type="component" value="Chromosome"/>
</dbReference>
<keyword evidence="2" id="KW-1185">Reference proteome</keyword>
<evidence type="ECO:0000313" key="1">
    <source>
        <dbReference type="EMBL" id="QZE15746.1"/>
    </source>
</evidence>
<protein>
    <submittedName>
        <fullName evidence="1">ABC transporter ATP-binding protein</fullName>
    </submittedName>
</protein>
<accession>A0AC61NJ52</accession>
<evidence type="ECO:0000313" key="2">
    <source>
        <dbReference type="Proteomes" id="UP000826212"/>
    </source>
</evidence>
<organism evidence="1 2">
    <name type="scientific">Halosquirtibacter laminarini</name>
    <dbReference type="NCBI Taxonomy" id="3374600"/>
    <lineage>
        <taxon>Bacteria</taxon>
        <taxon>Pseudomonadati</taxon>
        <taxon>Bacteroidota</taxon>
        <taxon>Bacteroidia</taxon>
        <taxon>Marinilabiliales</taxon>
        <taxon>Prolixibacteraceae</taxon>
        <taxon>Halosquirtibacter</taxon>
    </lineage>
</organism>
<reference evidence="1" key="1">
    <citation type="submission" date="2021-08" db="EMBL/GenBank/DDBJ databases">
        <title>Novel anaerobic bacterium isolated from sea squirt in East Sea, Republic of Korea.</title>
        <authorList>
            <person name="Nguyen T.H."/>
            <person name="Li Z."/>
            <person name="Lee Y.-J."/>
            <person name="Ko J."/>
            <person name="Kim S.-G."/>
        </authorList>
    </citation>
    <scope>NUCLEOTIDE SEQUENCE</scope>
    <source>
        <strain evidence="1">KCTC 25031</strain>
    </source>
</reference>
<keyword evidence="1" id="KW-0067">ATP-binding</keyword>
<sequence>MKLEILNATVGYVESGDKKKVKSAISLEAEQGDIIALLGSNGVGKSTLLRTIVGIQPLLEGEVRYNNYLIDAYSKQDWSTKVSYVSTDRIMAPNMSVYDIVSLGRFPYTGWMGRLRKEDVVMVEQSMKQVGVWNFRDREISTLSDGEKQRVMIARALAQDTEILILDEPTAFLDLPNKYEIIYLLKSLARKMHKIVIFSTHDFNIATHEVDKLWLVTSELCVQGAPEDLMKTKDIDSLFKSDKIVFDIEQGDFVSVHDSSLFVSVQNNTNNKEAYLLVTQALKRCHIGITNDLNDIVLTIRDEGYCLKFIDHETYHENIYSLCRCIWTLKDA</sequence>
<gene>
    <name evidence="1" type="ORF">K4L44_07905</name>
</gene>
<name>A0AC61NJ52_9BACT</name>